<dbReference type="SUPFAM" id="SSF103481">
    <property type="entry name" value="Multidrug resistance efflux transporter EmrE"/>
    <property type="match status" value="1"/>
</dbReference>
<dbReference type="AlphaFoldDB" id="A0A9X3LHX0"/>
<dbReference type="Gene3D" id="1.10.3730.20">
    <property type="match status" value="1"/>
</dbReference>
<evidence type="ECO:0000256" key="6">
    <source>
        <dbReference type="ARBA" id="ARBA00023136"/>
    </source>
</evidence>
<evidence type="ECO:0000313" key="9">
    <source>
        <dbReference type="EMBL" id="MCZ8538327.1"/>
    </source>
</evidence>
<comment type="caution">
    <text evidence="9">The sequence shown here is derived from an EMBL/GenBank/DDBJ whole genome shotgun (WGS) entry which is preliminary data.</text>
</comment>
<dbReference type="EMBL" id="JAMKBJ010000015">
    <property type="protein sequence ID" value="MCZ8538327.1"/>
    <property type="molecule type" value="Genomic_DNA"/>
</dbReference>
<keyword evidence="2" id="KW-0813">Transport</keyword>
<evidence type="ECO:0000256" key="1">
    <source>
        <dbReference type="ARBA" id="ARBA00004651"/>
    </source>
</evidence>
<proteinExistence type="inferred from homology"/>
<feature type="transmembrane region" description="Helical" evidence="8">
    <location>
        <begin position="84"/>
        <end position="103"/>
    </location>
</feature>
<keyword evidence="5 8" id="KW-1133">Transmembrane helix</keyword>
<dbReference type="InterPro" id="IPR000390">
    <property type="entry name" value="Small_drug/metabolite_transptr"/>
</dbReference>
<name>A0A9X3LHX0_9BACL</name>
<keyword evidence="6 8" id="KW-0472">Membrane</keyword>
<dbReference type="PANTHER" id="PTHR30561:SF0">
    <property type="entry name" value="GUANIDINIUM EXPORTER"/>
    <property type="match status" value="1"/>
</dbReference>
<sequence>MAWIYLILAGAFEVVGVNGMNLVNKKKSIVSFLTLIIGFAASFILLALAMKSLPMGLAYAVWTGIGTIGGTLVGMLFYGDPKDWKRIAFIGIIIAAVVGLKLTT</sequence>
<dbReference type="GO" id="GO:0005886">
    <property type="term" value="C:plasma membrane"/>
    <property type="evidence" value="ECO:0007669"/>
    <property type="project" value="UniProtKB-SubCell"/>
</dbReference>
<evidence type="ECO:0000256" key="5">
    <source>
        <dbReference type="ARBA" id="ARBA00022989"/>
    </source>
</evidence>
<dbReference type="FunFam" id="1.10.3730.20:FF:000001">
    <property type="entry name" value="Quaternary ammonium compound resistance transporter SugE"/>
    <property type="match status" value="1"/>
</dbReference>
<reference evidence="9" key="1">
    <citation type="submission" date="2022-05" db="EMBL/GenBank/DDBJ databases">
        <authorList>
            <person name="Colautti A."/>
            <person name="Iacumin L."/>
        </authorList>
    </citation>
    <scope>NUCLEOTIDE SEQUENCE</scope>
    <source>
        <strain evidence="9">SK 55</strain>
    </source>
</reference>
<dbReference type="InterPro" id="IPR045324">
    <property type="entry name" value="Small_multidrug_res"/>
</dbReference>
<keyword evidence="4 7" id="KW-0812">Transmembrane</keyword>
<dbReference type="RefSeq" id="WP_269927400.1">
    <property type="nucleotide sequence ID" value="NZ_JAMKBJ010000015.1"/>
</dbReference>
<keyword evidence="10" id="KW-1185">Reference proteome</keyword>
<keyword evidence="3" id="KW-1003">Cell membrane</keyword>
<evidence type="ECO:0000256" key="7">
    <source>
        <dbReference type="RuleBase" id="RU003942"/>
    </source>
</evidence>
<gene>
    <name evidence="9" type="ORF">M9R32_14115</name>
</gene>
<evidence type="ECO:0000313" key="10">
    <source>
        <dbReference type="Proteomes" id="UP001152173"/>
    </source>
</evidence>
<dbReference type="Proteomes" id="UP001152173">
    <property type="component" value="Unassembled WGS sequence"/>
</dbReference>
<evidence type="ECO:0000256" key="3">
    <source>
        <dbReference type="ARBA" id="ARBA00022475"/>
    </source>
</evidence>
<evidence type="ECO:0000256" key="8">
    <source>
        <dbReference type="SAM" id="Phobius"/>
    </source>
</evidence>
<evidence type="ECO:0000256" key="4">
    <source>
        <dbReference type="ARBA" id="ARBA00022692"/>
    </source>
</evidence>
<dbReference type="InterPro" id="IPR037185">
    <property type="entry name" value="EmrE-like"/>
</dbReference>
<feature type="transmembrane region" description="Helical" evidence="8">
    <location>
        <begin position="57"/>
        <end position="78"/>
    </location>
</feature>
<dbReference type="GO" id="GO:0022857">
    <property type="term" value="F:transmembrane transporter activity"/>
    <property type="evidence" value="ECO:0007669"/>
    <property type="project" value="InterPro"/>
</dbReference>
<evidence type="ECO:0000256" key="2">
    <source>
        <dbReference type="ARBA" id="ARBA00022448"/>
    </source>
</evidence>
<dbReference type="PANTHER" id="PTHR30561">
    <property type="entry name" value="SMR FAMILY PROTON-DEPENDENT DRUG EFFLUX TRANSPORTER SUGE"/>
    <property type="match status" value="1"/>
</dbReference>
<feature type="transmembrane region" description="Helical" evidence="8">
    <location>
        <begin position="29"/>
        <end position="50"/>
    </location>
</feature>
<comment type="similarity">
    <text evidence="7">Belongs to the drug/metabolite transporter (DMT) superfamily. Small multidrug resistance (SMR) (TC 2.A.7.1) family.</text>
</comment>
<accession>A0A9X3LHX0</accession>
<dbReference type="Pfam" id="PF00893">
    <property type="entry name" value="Multi_Drug_Res"/>
    <property type="match status" value="1"/>
</dbReference>
<protein>
    <submittedName>
        <fullName evidence="9">Multidrug efflux SMR transporter</fullName>
    </submittedName>
</protein>
<comment type="subcellular location">
    <subcellularLocation>
        <location evidence="1 7">Cell membrane</location>
        <topology evidence="1 7">Multi-pass membrane protein</topology>
    </subcellularLocation>
</comment>
<organism evidence="9 10">
    <name type="scientific">Paenisporosarcina quisquiliarum</name>
    <dbReference type="NCBI Taxonomy" id="365346"/>
    <lineage>
        <taxon>Bacteria</taxon>
        <taxon>Bacillati</taxon>
        <taxon>Bacillota</taxon>
        <taxon>Bacilli</taxon>
        <taxon>Bacillales</taxon>
        <taxon>Caryophanaceae</taxon>
        <taxon>Paenisporosarcina</taxon>
    </lineage>
</organism>